<evidence type="ECO:0000256" key="1">
    <source>
        <dbReference type="ARBA" id="ARBA00001966"/>
    </source>
</evidence>
<dbReference type="GO" id="GO:0003954">
    <property type="term" value="F:NADH dehydrogenase activity"/>
    <property type="evidence" value="ECO:0007669"/>
    <property type="project" value="TreeGrafter"/>
</dbReference>
<evidence type="ECO:0000256" key="3">
    <source>
        <dbReference type="ARBA" id="ARBA00022485"/>
    </source>
</evidence>
<dbReference type="GO" id="GO:0043546">
    <property type="term" value="F:molybdopterin cofactor binding"/>
    <property type="evidence" value="ECO:0007669"/>
    <property type="project" value="InterPro"/>
</dbReference>
<keyword evidence="17" id="KW-0560">Oxidoreductase</keyword>
<dbReference type="InterPro" id="IPR001041">
    <property type="entry name" value="2Fe-2S_ferredoxin-type"/>
</dbReference>
<dbReference type="InterPro" id="IPR036010">
    <property type="entry name" value="2Fe-2S_ferredoxin-like_sf"/>
</dbReference>
<protein>
    <recommendedName>
        <fullName evidence="12">NADH-quinone oxidoreductase</fullName>
        <ecNumber evidence="12">7.1.1.-</ecNumber>
    </recommendedName>
</protein>
<evidence type="ECO:0000256" key="8">
    <source>
        <dbReference type="ARBA" id="ARBA00023004"/>
    </source>
</evidence>
<dbReference type="GO" id="GO:0051539">
    <property type="term" value="F:4 iron, 4 sulfur cluster binding"/>
    <property type="evidence" value="ECO:0007669"/>
    <property type="project" value="UniProtKB-KW"/>
</dbReference>
<dbReference type="Gene3D" id="3.30.70.20">
    <property type="match status" value="1"/>
</dbReference>
<keyword evidence="9 12" id="KW-0411">Iron-sulfur</keyword>
<dbReference type="Pfam" id="PF13510">
    <property type="entry name" value="Fer2_4"/>
    <property type="match status" value="1"/>
</dbReference>
<dbReference type="Pfam" id="PF00384">
    <property type="entry name" value="Molybdopterin"/>
    <property type="match status" value="1"/>
</dbReference>
<dbReference type="FunFam" id="3.10.20.740:FF:000001">
    <property type="entry name" value="NADH-quinone oxidoreductase subunit G"/>
    <property type="match status" value="1"/>
</dbReference>
<organism evidence="17">
    <name type="scientific">uncultured Acidimicrobiales bacterium</name>
    <dbReference type="NCBI Taxonomy" id="310071"/>
    <lineage>
        <taxon>Bacteria</taxon>
        <taxon>Bacillati</taxon>
        <taxon>Actinomycetota</taxon>
        <taxon>Acidimicrobiia</taxon>
        <taxon>Acidimicrobiales</taxon>
        <taxon>environmental samples</taxon>
    </lineage>
</organism>
<evidence type="ECO:0000256" key="6">
    <source>
        <dbReference type="ARBA" id="ARBA00022723"/>
    </source>
</evidence>
<dbReference type="PIRSF" id="PIRSF036643">
    <property type="entry name" value="FDH_alpha"/>
    <property type="match status" value="1"/>
</dbReference>
<dbReference type="PROSITE" id="PS00642">
    <property type="entry name" value="COMPLEX1_75K_2"/>
    <property type="match status" value="1"/>
</dbReference>
<dbReference type="SMART" id="SM00926">
    <property type="entry name" value="Molybdop_Fe4S4"/>
    <property type="match status" value="1"/>
</dbReference>
<comment type="function">
    <text evidence="12">NDH-1 shuttles electrons from NADH, via FMN and iron-sulfur (Fe-S) centers, to quinones in the respiratory chain. Couples the redox reaction to proton translocation (for every two electrons transferred, four hydrogen ions are translocated across the cytoplasmic membrane), and thus conserves the redox energy in a proton gradient.</text>
</comment>
<dbReference type="SUPFAM" id="SSF53706">
    <property type="entry name" value="Formate dehydrogenase/DMSO reductase, domains 1-3"/>
    <property type="match status" value="1"/>
</dbReference>
<comment type="catalytic activity">
    <reaction evidence="11 12">
        <text>a quinone + NADH + 5 H(+)(in) = a quinol + NAD(+) + 4 H(+)(out)</text>
        <dbReference type="Rhea" id="RHEA:57888"/>
        <dbReference type="ChEBI" id="CHEBI:15378"/>
        <dbReference type="ChEBI" id="CHEBI:24646"/>
        <dbReference type="ChEBI" id="CHEBI:57540"/>
        <dbReference type="ChEBI" id="CHEBI:57945"/>
        <dbReference type="ChEBI" id="CHEBI:132124"/>
    </reaction>
</comment>
<dbReference type="InterPro" id="IPR006657">
    <property type="entry name" value="MoPterin_dinucl-bd_dom"/>
</dbReference>
<dbReference type="Gene3D" id="3.40.50.740">
    <property type="match status" value="2"/>
</dbReference>
<dbReference type="Gene3D" id="3.10.20.740">
    <property type="match status" value="1"/>
</dbReference>
<evidence type="ECO:0000259" key="14">
    <source>
        <dbReference type="PROSITE" id="PS51085"/>
    </source>
</evidence>
<evidence type="ECO:0000256" key="2">
    <source>
        <dbReference type="ARBA" id="ARBA00005404"/>
    </source>
</evidence>
<dbReference type="InterPro" id="IPR009010">
    <property type="entry name" value="Asp_de-COase-like_dom_sf"/>
</dbReference>
<dbReference type="Pfam" id="PF22117">
    <property type="entry name" value="Fer4_Nqo3"/>
    <property type="match status" value="1"/>
</dbReference>
<dbReference type="EC" id="7.1.1.-" evidence="12"/>
<dbReference type="SUPFAM" id="SSF54292">
    <property type="entry name" value="2Fe-2S ferredoxin-like"/>
    <property type="match status" value="1"/>
</dbReference>
<name>A0A6J4HHH0_9ACTN</name>
<dbReference type="GO" id="GO:0046872">
    <property type="term" value="F:metal ion binding"/>
    <property type="evidence" value="ECO:0007669"/>
    <property type="project" value="UniProtKB-UniRule"/>
</dbReference>
<dbReference type="InterPro" id="IPR050123">
    <property type="entry name" value="Prok_molybdopt-oxidoreductase"/>
</dbReference>
<comment type="similarity">
    <text evidence="2 12">Belongs to the complex I 75 kDa subunit family.</text>
</comment>
<dbReference type="GO" id="GO:0008137">
    <property type="term" value="F:NADH dehydrogenase (ubiquinone) activity"/>
    <property type="evidence" value="ECO:0007669"/>
    <property type="project" value="UniProtKB-UniRule"/>
</dbReference>
<feature type="region of interest" description="Disordered" evidence="13">
    <location>
        <begin position="703"/>
        <end position="763"/>
    </location>
</feature>
<dbReference type="GO" id="GO:0042773">
    <property type="term" value="P:ATP synthesis coupled electron transport"/>
    <property type="evidence" value="ECO:0007669"/>
    <property type="project" value="InterPro"/>
</dbReference>
<dbReference type="NCBIfam" id="TIGR01973">
    <property type="entry name" value="NuoG"/>
    <property type="match status" value="1"/>
</dbReference>
<feature type="domain" description="4Fe-4S Mo/W bis-MGD-type" evidence="15">
    <location>
        <begin position="227"/>
        <end position="283"/>
    </location>
</feature>
<dbReference type="PANTHER" id="PTHR43105:SF12">
    <property type="entry name" value="NADH-QUINONE OXIDOREDUCTASE SUBUNIT G"/>
    <property type="match status" value="1"/>
</dbReference>
<evidence type="ECO:0000259" key="15">
    <source>
        <dbReference type="PROSITE" id="PS51669"/>
    </source>
</evidence>
<dbReference type="Pfam" id="PF10588">
    <property type="entry name" value="NADH-G_4Fe-4S_3"/>
    <property type="match status" value="1"/>
</dbReference>
<keyword evidence="3 12" id="KW-0004">4Fe-4S</keyword>
<comment type="cofactor">
    <cofactor evidence="12">
        <name>[2Fe-2S] cluster</name>
        <dbReference type="ChEBI" id="CHEBI:190135"/>
    </cofactor>
    <text evidence="12">Binds 1 [2Fe-2S] cluster per subunit.</text>
</comment>
<sequence length="965" mass="100289">MAEQTEVKTTVSITIDGRTVEAQPGELLIAAAERAGTYIPRFCYHPRMEPVGMCRMCIVEVDTGRGPALQPSCMIPVADGMTVSTESEVTKKAQDGVLEFLLINHPLDCPVCDKGGECPLQDQTLAFGPGESRFVEEKRHYAKPIPLSDLVYMDRERCILCDRCTRFSTEVAGDPLITFVNRGNATEVNTFPDDPFASYFSGNTVQICPVGALLARPYRFKARPWDLDQVESTCTACAVGCRMAVQSSSDAVVRHLGIDVDPVNWGWLCDKGRFDFEALSDEGRLTTPFVRREDELVEASWSEALTRVAEGLADARDRHGAASLAVLGGARLANEDAYVWSKLARSVLGTDNVDAQLGDGLPAEAVLGLPRATIDAACAAGTVVLLGPDIKEELPVLYLRLRDAVVHKGLRLIELSPTETGLTRLTAASLRHRPGEVAQLMDALLAGGRGTRGDGVEVAEAAALLGDGPVVCVLGRASLAESPDSVVAAAGALLEARPGTTFLSALRRGNVHGALDMGLAPGVLPGRVSLDDGRAWFADAWGSVPEARGLDATGTLSAAAAGRISGLVLLGADPLADFPDRDLARRGVGGAGFVVAIDAFLTPSAQQADVVLPAAVFGERGGTTTNLEGRISRLNQKVTAPGSARVDWMIAVELASRMGADLGLESLEEIWDEIERIAPSHAGLTSDRLRTSEALDGLLPAATADVETEGAPPTMSQVDEPGTSAAAAQGTDHLPGNVQTEESSLGTGTGSGPGAEGSEGAASMAAAFGAEADVADYGEGTTPAEGGGEAEAIALTADAVAQGASVGEPSGGGTEGASEGAASPRTIRFARSAAPSGPPKIDSYSLRLVSGRKLYDAGTLVQHSPSLAGLAAAAPLRVNPADLHRLGLTSGARIRLSSSRTTLVMVAEADLGVPRGTVALTFNQVGQLAADLIDATMAVTDVRLETLAETSRVGSRSSRRESSGG</sequence>
<dbReference type="GO" id="GO:0048038">
    <property type="term" value="F:quinone binding"/>
    <property type="evidence" value="ECO:0007669"/>
    <property type="project" value="UniProtKB-UniRule"/>
</dbReference>
<keyword evidence="10 12" id="KW-0520">NAD</keyword>
<evidence type="ECO:0000256" key="4">
    <source>
        <dbReference type="ARBA" id="ARBA00022714"/>
    </source>
</evidence>
<evidence type="ECO:0000313" key="17">
    <source>
        <dbReference type="EMBL" id="CAA9223926.1"/>
    </source>
</evidence>
<accession>A0A6J4HHH0</accession>
<dbReference type="InterPro" id="IPR054351">
    <property type="entry name" value="NADH_UbQ_OxRdtase_ferredoxin"/>
</dbReference>
<evidence type="ECO:0000256" key="13">
    <source>
        <dbReference type="SAM" id="MobiDB-lite"/>
    </source>
</evidence>
<dbReference type="PANTHER" id="PTHR43105">
    <property type="entry name" value="RESPIRATORY NITRATE REDUCTASE"/>
    <property type="match status" value="1"/>
</dbReference>
<dbReference type="PROSITE" id="PS00641">
    <property type="entry name" value="COMPLEX1_75K_1"/>
    <property type="match status" value="1"/>
</dbReference>
<dbReference type="SMART" id="SM00929">
    <property type="entry name" value="NADH-G_4Fe-4S_3"/>
    <property type="match status" value="1"/>
</dbReference>
<dbReference type="InterPro" id="IPR010228">
    <property type="entry name" value="NADH_UbQ_OxRdtase_Gsu"/>
</dbReference>
<dbReference type="Pfam" id="PF04879">
    <property type="entry name" value="Molybdop_Fe4S4"/>
    <property type="match status" value="1"/>
</dbReference>
<dbReference type="PROSITE" id="PS00643">
    <property type="entry name" value="COMPLEX1_75K_3"/>
    <property type="match status" value="1"/>
</dbReference>
<dbReference type="CDD" id="cd00207">
    <property type="entry name" value="fer2"/>
    <property type="match status" value="1"/>
</dbReference>
<comment type="cofactor">
    <cofactor evidence="1 12">
        <name>[4Fe-4S] cluster</name>
        <dbReference type="ChEBI" id="CHEBI:49883"/>
    </cofactor>
</comment>
<feature type="region of interest" description="Disordered" evidence="13">
    <location>
        <begin position="804"/>
        <end position="823"/>
    </location>
</feature>
<evidence type="ECO:0000256" key="7">
    <source>
        <dbReference type="ARBA" id="ARBA00022967"/>
    </source>
</evidence>
<dbReference type="GO" id="GO:0016020">
    <property type="term" value="C:membrane"/>
    <property type="evidence" value="ECO:0007669"/>
    <property type="project" value="InterPro"/>
</dbReference>
<dbReference type="InterPro" id="IPR006963">
    <property type="entry name" value="Mopterin_OxRdtase_4Fe-4S_dom"/>
</dbReference>
<reference evidence="17" key="1">
    <citation type="submission" date="2020-02" db="EMBL/GenBank/DDBJ databases">
        <authorList>
            <person name="Meier V. D."/>
        </authorList>
    </citation>
    <scope>NUCLEOTIDE SEQUENCE</scope>
    <source>
        <strain evidence="17">AVDCRST_MAG20</strain>
    </source>
</reference>
<dbReference type="Pfam" id="PF01568">
    <property type="entry name" value="Molydop_binding"/>
    <property type="match status" value="1"/>
</dbReference>
<feature type="compositionally biased region" description="Gly residues" evidence="13">
    <location>
        <begin position="747"/>
        <end position="757"/>
    </location>
</feature>
<dbReference type="GO" id="GO:0051537">
    <property type="term" value="F:2 iron, 2 sulfur cluster binding"/>
    <property type="evidence" value="ECO:0007669"/>
    <property type="project" value="UniProtKB-UniRule"/>
</dbReference>
<dbReference type="SUPFAM" id="SSF54862">
    <property type="entry name" value="4Fe-4S ferredoxins"/>
    <property type="match status" value="1"/>
</dbReference>
<keyword evidence="5 12" id="KW-0874">Quinone</keyword>
<dbReference type="PROSITE" id="PS51085">
    <property type="entry name" value="2FE2S_FER_2"/>
    <property type="match status" value="1"/>
</dbReference>
<keyword evidence="6 12" id="KW-0479">Metal-binding</keyword>
<evidence type="ECO:0000256" key="12">
    <source>
        <dbReference type="RuleBase" id="RU003525"/>
    </source>
</evidence>
<dbReference type="InterPro" id="IPR000283">
    <property type="entry name" value="NADH_UbQ_OxRdtase_75kDa_su_CS"/>
</dbReference>
<gene>
    <name evidence="17" type="ORF">AVDCRST_MAG20-895</name>
</gene>
<dbReference type="Gene3D" id="2.20.25.90">
    <property type="entry name" value="ADC-like domains"/>
    <property type="match status" value="1"/>
</dbReference>
<evidence type="ECO:0000259" key="16">
    <source>
        <dbReference type="PROSITE" id="PS51839"/>
    </source>
</evidence>
<keyword evidence="17" id="KW-0830">Ubiquinone</keyword>
<proteinExistence type="inferred from homology"/>
<dbReference type="PROSITE" id="PS51839">
    <property type="entry name" value="4FE4S_HC3"/>
    <property type="match status" value="1"/>
</dbReference>
<evidence type="ECO:0000256" key="5">
    <source>
        <dbReference type="ARBA" id="ARBA00022719"/>
    </source>
</evidence>
<dbReference type="EMBL" id="CADCSY010000035">
    <property type="protein sequence ID" value="CAA9223926.1"/>
    <property type="molecule type" value="Genomic_DNA"/>
</dbReference>
<keyword evidence="7 12" id="KW-1278">Translocase</keyword>
<evidence type="ECO:0000256" key="9">
    <source>
        <dbReference type="ARBA" id="ARBA00023014"/>
    </source>
</evidence>
<keyword evidence="4 12" id="KW-0001">2Fe-2S</keyword>
<dbReference type="InterPro" id="IPR019574">
    <property type="entry name" value="NADH_UbQ_OxRdtase_Gsu_4Fe4S-bd"/>
</dbReference>
<keyword evidence="8 12" id="KW-0408">Iron</keyword>
<dbReference type="InterPro" id="IPR006656">
    <property type="entry name" value="Mopterin_OxRdtase"/>
</dbReference>
<evidence type="ECO:0000256" key="10">
    <source>
        <dbReference type="ARBA" id="ARBA00023027"/>
    </source>
</evidence>
<evidence type="ECO:0000256" key="11">
    <source>
        <dbReference type="ARBA" id="ARBA00047712"/>
    </source>
</evidence>
<dbReference type="PROSITE" id="PS51669">
    <property type="entry name" value="4FE4S_MOW_BIS_MGD"/>
    <property type="match status" value="1"/>
</dbReference>
<dbReference type="SUPFAM" id="SSF50692">
    <property type="entry name" value="ADC-like"/>
    <property type="match status" value="1"/>
</dbReference>
<dbReference type="Gene3D" id="2.40.40.20">
    <property type="match status" value="1"/>
</dbReference>
<dbReference type="AlphaFoldDB" id="A0A6J4HHH0"/>
<feature type="domain" description="2Fe-2S ferredoxin-type" evidence="14">
    <location>
        <begin position="9"/>
        <end position="89"/>
    </location>
</feature>
<feature type="domain" description="4Fe-4S His(Cys)3-ligated-type" evidence="16">
    <location>
        <begin position="89"/>
        <end position="128"/>
    </location>
</feature>